<name>A0AB39S9D7_9ACTN</name>
<dbReference type="GO" id="GO:0006508">
    <property type="term" value="P:proteolysis"/>
    <property type="evidence" value="ECO:0007669"/>
    <property type="project" value="InterPro"/>
</dbReference>
<gene>
    <name evidence="2" type="ORF">AB5J50_24160</name>
</gene>
<feature type="domain" description="Peptidase S53" evidence="1">
    <location>
        <begin position="123"/>
        <end position="458"/>
    </location>
</feature>
<dbReference type="GO" id="GO:0004252">
    <property type="term" value="F:serine-type endopeptidase activity"/>
    <property type="evidence" value="ECO:0007669"/>
    <property type="project" value="InterPro"/>
</dbReference>
<dbReference type="InterPro" id="IPR036852">
    <property type="entry name" value="Peptidase_S8/S53_dom_sf"/>
</dbReference>
<dbReference type="CDD" id="cd04056">
    <property type="entry name" value="Peptidases_S53"/>
    <property type="match status" value="1"/>
</dbReference>
<dbReference type="SUPFAM" id="SSF52743">
    <property type="entry name" value="Subtilisin-like"/>
    <property type="match status" value="1"/>
</dbReference>
<dbReference type="PANTHER" id="PTHR14218:SF15">
    <property type="entry name" value="TRIPEPTIDYL-PEPTIDASE 1"/>
    <property type="match status" value="1"/>
</dbReference>
<sequence>MRTAPPTTSTNRSTTHTSWRRIGASAFATAALVIGGLGTAVHASASTPVTPKAVSAKAIAAQVAKAHVKYTSQCDATPKKGYASCNALRVTSGTTAFQEEQAAKKGIAPKTVKPNAASATPTGYGPSDLQSAYGLTDAASSNGSGETIAIVDAYDDPNAEADLATYRSYYGLSACTTANGCFSKVSQTGSTTSLPTADSGWAGEISLDLDMASAICPNCNILLVEAKSSSMANLGTAVNRAVTKGAKFVSNSYGGSESSSDTSYDSSYFNHAGVAITVSAGDEGYGAEYPAASKYVTAVGGTKLSTSSNSRGWTESVWNTSSTEGTGSGCSSYDAKPTWQTDTSCSKRMISDVSAVADPATGVSVYDSYGSDGTGWNTYGGTSASAPIIASVYALAGTPGSSDYPAKYPYAAAGTSALNDVTSGSNGSCTTSYFCTAKSGYDGPTGWGTPEGIDAFTG</sequence>
<evidence type="ECO:0000313" key="2">
    <source>
        <dbReference type="EMBL" id="XDQ63676.1"/>
    </source>
</evidence>
<dbReference type="PROSITE" id="PS51695">
    <property type="entry name" value="SEDOLISIN"/>
    <property type="match status" value="1"/>
</dbReference>
<protein>
    <submittedName>
        <fullName evidence="2">Peptidase S8</fullName>
    </submittedName>
</protein>
<reference evidence="2" key="1">
    <citation type="submission" date="2024-07" db="EMBL/GenBank/DDBJ databases">
        <authorList>
            <person name="Yu S.T."/>
        </authorList>
    </citation>
    <scope>NUCLEOTIDE SEQUENCE</scope>
    <source>
        <strain evidence="2">R35</strain>
    </source>
</reference>
<organism evidence="2">
    <name type="scientific">Streptomyces sp. R35</name>
    <dbReference type="NCBI Taxonomy" id="3238630"/>
    <lineage>
        <taxon>Bacteria</taxon>
        <taxon>Bacillati</taxon>
        <taxon>Actinomycetota</taxon>
        <taxon>Actinomycetes</taxon>
        <taxon>Kitasatosporales</taxon>
        <taxon>Streptomycetaceae</taxon>
        <taxon>Streptomyces</taxon>
    </lineage>
</organism>
<dbReference type="RefSeq" id="WP_369260455.1">
    <property type="nucleotide sequence ID" value="NZ_CP163440.1"/>
</dbReference>
<dbReference type="Gene3D" id="3.40.50.200">
    <property type="entry name" value="Peptidase S8/S53 domain"/>
    <property type="match status" value="1"/>
</dbReference>
<dbReference type="InterPro" id="IPR030400">
    <property type="entry name" value="Sedolisin_dom"/>
</dbReference>
<dbReference type="InterPro" id="IPR050819">
    <property type="entry name" value="Tripeptidyl-peptidase_I"/>
</dbReference>
<dbReference type="AlphaFoldDB" id="A0AB39S9D7"/>
<dbReference type="GO" id="GO:0008240">
    <property type="term" value="F:tripeptidyl-peptidase activity"/>
    <property type="evidence" value="ECO:0007669"/>
    <property type="project" value="TreeGrafter"/>
</dbReference>
<evidence type="ECO:0000259" key="1">
    <source>
        <dbReference type="PROSITE" id="PS51695"/>
    </source>
</evidence>
<accession>A0AB39S9D7</accession>
<proteinExistence type="predicted"/>
<dbReference type="PANTHER" id="PTHR14218">
    <property type="entry name" value="PROTEASE S8 TRIPEPTIDYL PEPTIDASE I CLN2"/>
    <property type="match status" value="1"/>
</dbReference>
<dbReference type="EMBL" id="CP163440">
    <property type="protein sequence ID" value="XDQ63676.1"/>
    <property type="molecule type" value="Genomic_DNA"/>
</dbReference>